<dbReference type="CDD" id="cd17574">
    <property type="entry name" value="REC_OmpR"/>
    <property type="match status" value="1"/>
</dbReference>
<evidence type="ECO:0000256" key="2">
    <source>
        <dbReference type="PROSITE-ProRule" id="PRU00169"/>
    </source>
</evidence>
<dbReference type="GO" id="GO:0000160">
    <property type="term" value="P:phosphorelay signal transduction system"/>
    <property type="evidence" value="ECO:0007669"/>
    <property type="project" value="InterPro"/>
</dbReference>
<dbReference type="Pfam" id="PF00072">
    <property type="entry name" value="Response_reg"/>
    <property type="match status" value="1"/>
</dbReference>
<dbReference type="PROSITE" id="PS50110">
    <property type="entry name" value="RESPONSE_REGULATORY"/>
    <property type="match status" value="1"/>
</dbReference>
<dbReference type="PANTHER" id="PTHR44591:SF3">
    <property type="entry name" value="RESPONSE REGULATORY DOMAIN-CONTAINING PROTEIN"/>
    <property type="match status" value="1"/>
</dbReference>
<sequence>MTTRVFIAEDEPNILESLSFLLGREGWEVTSALDGNAALEQLNNEALPDVVILDIMLPHRNGFEILRQLRASPRTNKLPVIVLTAKGQEKDRKTAEEIGADAFVTKPFSNRDVVDQVRRLAGL</sequence>
<dbReference type="SMART" id="SM00448">
    <property type="entry name" value="REC"/>
    <property type="match status" value="1"/>
</dbReference>
<dbReference type="Proteomes" id="UP001060336">
    <property type="component" value="Chromosome"/>
</dbReference>
<accession>A0A9J7AW89</accession>
<evidence type="ECO:0000259" key="3">
    <source>
        <dbReference type="PROSITE" id="PS50110"/>
    </source>
</evidence>
<dbReference type="PANTHER" id="PTHR44591">
    <property type="entry name" value="STRESS RESPONSE REGULATOR PROTEIN 1"/>
    <property type="match status" value="1"/>
</dbReference>
<keyword evidence="1 2" id="KW-0597">Phosphoprotein</keyword>
<dbReference type="KEGG" id="naci:NUH88_07965"/>
<dbReference type="SUPFAM" id="SSF52172">
    <property type="entry name" value="CheY-like"/>
    <property type="match status" value="1"/>
</dbReference>
<protein>
    <submittedName>
        <fullName evidence="4">Response regulator</fullName>
    </submittedName>
</protein>
<dbReference type="InterPro" id="IPR011006">
    <property type="entry name" value="CheY-like_superfamily"/>
</dbReference>
<organism evidence="4 5">
    <name type="scientific">Nisaea acidiphila</name>
    <dbReference type="NCBI Taxonomy" id="1862145"/>
    <lineage>
        <taxon>Bacteria</taxon>
        <taxon>Pseudomonadati</taxon>
        <taxon>Pseudomonadota</taxon>
        <taxon>Alphaproteobacteria</taxon>
        <taxon>Rhodospirillales</taxon>
        <taxon>Thalassobaculaceae</taxon>
        <taxon>Nisaea</taxon>
    </lineage>
</organism>
<gene>
    <name evidence="4" type="ORF">NUH88_07965</name>
</gene>
<name>A0A9J7AW89_9PROT</name>
<dbReference type="EMBL" id="CP102480">
    <property type="protein sequence ID" value="UUX51623.1"/>
    <property type="molecule type" value="Genomic_DNA"/>
</dbReference>
<dbReference type="Gene3D" id="3.40.50.2300">
    <property type="match status" value="1"/>
</dbReference>
<dbReference type="AlphaFoldDB" id="A0A9J7AW89"/>
<keyword evidence="5" id="KW-1185">Reference proteome</keyword>
<feature type="domain" description="Response regulatory" evidence="3">
    <location>
        <begin position="4"/>
        <end position="121"/>
    </location>
</feature>
<feature type="modified residue" description="4-aspartylphosphate" evidence="2">
    <location>
        <position position="54"/>
    </location>
</feature>
<evidence type="ECO:0000313" key="4">
    <source>
        <dbReference type="EMBL" id="UUX51623.1"/>
    </source>
</evidence>
<proteinExistence type="predicted"/>
<reference evidence="4" key="1">
    <citation type="submission" date="2022-08" db="EMBL/GenBank/DDBJ databases">
        <title>Nisaea acidiphila sp. nov., isolated from a marine algal debris and emended description of the genus Nisaea Urios et al. 2008.</title>
        <authorList>
            <person name="Kwon K."/>
        </authorList>
    </citation>
    <scope>NUCLEOTIDE SEQUENCE</scope>
    <source>
        <strain evidence="4">MEBiC11861</strain>
    </source>
</reference>
<dbReference type="InterPro" id="IPR050595">
    <property type="entry name" value="Bact_response_regulator"/>
</dbReference>
<evidence type="ECO:0000256" key="1">
    <source>
        <dbReference type="ARBA" id="ARBA00022553"/>
    </source>
</evidence>
<dbReference type="RefSeq" id="WP_257771234.1">
    <property type="nucleotide sequence ID" value="NZ_CP102480.1"/>
</dbReference>
<dbReference type="InterPro" id="IPR001789">
    <property type="entry name" value="Sig_transdc_resp-reg_receiver"/>
</dbReference>
<evidence type="ECO:0000313" key="5">
    <source>
        <dbReference type="Proteomes" id="UP001060336"/>
    </source>
</evidence>